<dbReference type="PANTHER" id="PTHR17920">
    <property type="entry name" value="TRANSMEMBRANE AND COILED-COIL DOMAIN-CONTAINING PROTEIN 4 TMCO4"/>
    <property type="match status" value="1"/>
</dbReference>
<dbReference type="Gene3D" id="3.30.720.10">
    <property type="entry name" value="Signal recognition particle alu RNA binding heterodimer, srp9/1"/>
    <property type="match status" value="1"/>
</dbReference>
<evidence type="ECO:0000256" key="4">
    <source>
        <dbReference type="ARBA" id="ARBA00022490"/>
    </source>
</evidence>
<evidence type="ECO:0000256" key="11">
    <source>
        <dbReference type="SAM" id="MobiDB-lite"/>
    </source>
</evidence>
<keyword evidence="6" id="KW-0694">RNA-binding</keyword>
<dbReference type="InterPro" id="IPR007941">
    <property type="entry name" value="DUF726"/>
</dbReference>
<dbReference type="EMBL" id="SGPJ01000245">
    <property type="protein sequence ID" value="THG96308.1"/>
    <property type="molecule type" value="Genomic_DNA"/>
</dbReference>
<evidence type="ECO:0000256" key="12">
    <source>
        <dbReference type="SAM" id="Phobius"/>
    </source>
</evidence>
<organism evidence="13 14">
    <name type="scientific">Hermanssonia centrifuga</name>
    <dbReference type="NCBI Taxonomy" id="98765"/>
    <lineage>
        <taxon>Eukaryota</taxon>
        <taxon>Fungi</taxon>
        <taxon>Dikarya</taxon>
        <taxon>Basidiomycota</taxon>
        <taxon>Agaricomycotina</taxon>
        <taxon>Agaricomycetes</taxon>
        <taxon>Polyporales</taxon>
        <taxon>Meruliaceae</taxon>
        <taxon>Hermanssonia</taxon>
    </lineage>
</organism>
<evidence type="ECO:0000256" key="3">
    <source>
        <dbReference type="ARBA" id="ARBA00010349"/>
    </source>
</evidence>
<dbReference type="InterPro" id="IPR003210">
    <property type="entry name" value="Signal_recog_particle_SRP14"/>
</dbReference>
<dbReference type="Proteomes" id="UP000309038">
    <property type="component" value="Unassembled WGS sequence"/>
</dbReference>
<dbReference type="PANTHER" id="PTHR17920:SF3">
    <property type="entry name" value="TRANSMEMBRANE AND COILED-COIL DOMAIN-CONTAINING PROTEIN 4"/>
    <property type="match status" value="1"/>
</dbReference>
<dbReference type="GO" id="GO:0016020">
    <property type="term" value="C:membrane"/>
    <property type="evidence" value="ECO:0007669"/>
    <property type="project" value="UniProtKB-SubCell"/>
</dbReference>
<proteinExistence type="inferred from homology"/>
<keyword evidence="5 12" id="KW-0812">Transmembrane</keyword>
<dbReference type="Pfam" id="PF02290">
    <property type="entry name" value="SRP14"/>
    <property type="match status" value="1"/>
</dbReference>
<evidence type="ECO:0000313" key="13">
    <source>
        <dbReference type="EMBL" id="THG96308.1"/>
    </source>
</evidence>
<dbReference type="GO" id="GO:0006614">
    <property type="term" value="P:SRP-dependent cotranslational protein targeting to membrane"/>
    <property type="evidence" value="ECO:0007669"/>
    <property type="project" value="InterPro"/>
</dbReference>
<feature type="transmembrane region" description="Helical" evidence="12">
    <location>
        <begin position="508"/>
        <end position="531"/>
    </location>
</feature>
<feature type="transmembrane region" description="Helical" evidence="12">
    <location>
        <begin position="551"/>
        <end position="573"/>
    </location>
</feature>
<dbReference type="GO" id="GO:0008312">
    <property type="term" value="F:7S RNA binding"/>
    <property type="evidence" value="ECO:0007669"/>
    <property type="project" value="InterPro"/>
</dbReference>
<evidence type="ECO:0000256" key="1">
    <source>
        <dbReference type="ARBA" id="ARBA00004141"/>
    </source>
</evidence>
<keyword evidence="8" id="KW-0733">Signal recognition particle</keyword>
<dbReference type="SUPFAM" id="SSF54762">
    <property type="entry name" value="Signal recognition particle alu RNA binding heterodimer, SRP9/14"/>
    <property type="match status" value="1"/>
</dbReference>
<feature type="transmembrane region" description="Helical" evidence="12">
    <location>
        <begin position="665"/>
        <end position="686"/>
    </location>
</feature>
<protein>
    <recommendedName>
        <fullName evidence="15">DUF726-domain-containing protein</fullName>
    </recommendedName>
</protein>
<keyword evidence="7 12" id="KW-1133">Transmembrane helix</keyword>
<sequence length="755" mass="82939">MQLVDNDTFFKQLAALFEASKDTGSIWLTHKRLTYDGEDAQMSPADGDDTQEYPCLVRVTNGKETNFSTTVGPGQLDQFHARYGTLLKTSMSTLRKRDKKREKERAEETARRKRRLAEQIASTAMATAPKIAPIAPNIFDDDDDGWQDMPVVRSDDFANGLDEEDQKKYHYRPPAKLDLAAGPSNATGNLLDVDYRGAEWRSKVDQNENDYTRLRLNEEDESDEVHLRTRYLFDEDKAMTPLSQMQATKDLLTEAQRIAYVGLCALAAREMSDTLRALNQKELIQAIKSMELWALKILGRLYYHMELATEEQKMIDSLALHGIEAKDLVPALMTTHTVANPEYDPVEARRLEAIRDAEEEDEADRDSNDISEGVFPTPSIPTPAVVVPGPVPKPVQTTAKVFEDSSAVSIPGVSTHLSAADKDVTLDIRWTVLCDLFLILVADSVYDARSRVLLENVALKLGLGWLDVVKFERRVTEALDIQEEVETLEASQNVADVQKSSKKRRYMMLGLATLGGGLVIGLSAGLLAPVIGAGLGAAFTTIGITGTTGFLAGAGGAAVITTGGVLTGSGIAAKGMARRTQYVRTFDILPLHNNKRVNCILTVPGFMSGLQDDPRLPFSVLDPVVGDVFSVLWEPEMIRETGSALKILTGEVLTQIGQTVLQATVMTALMSALQWPIILTKLGYLIDNPWSNALDRARSAGSVLADVLIHRHLGVRPITIIGFSLGARVIFYALLELAKQKRSASSKMYSFSVPP</sequence>
<reference evidence="13 14" key="1">
    <citation type="submission" date="2019-02" db="EMBL/GenBank/DDBJ databases">
        <title>Genome sequencing of the rare red list fungi Phlebia centrifuga.</title>
        <authorList>
            <person name="Buettner E."/>
            <person name="Kellner H."/>
        </authorList>
    </citation>
    <scope>NUCLEOTIDE SEQUENCE [LARGE SCALE GENOMIC DNA]</scope>
    <source>
        <strain evidence="13 14">DSM 108282</strain>
    </source>
</reference>
<feature type="compositionally biased region" description="Basic and acidic residues" evidence="11">
    <location>
        <begin position="101"/>
        <end position="110"/>
    </location>
</feature>
<comment type="subcellular location">
    <subcellularLocation>
        <location evidence="2">Cytoplasm</location>
    </subcellularLocation>
    <subcellularLocation>
        <location evidence="1">Membrane</location>
        <topology evidence="1">Multi-pass membrane protein</topology>
    </subcellularLocation>
</comment>
<evidence type="ECO:0008006" key="15">
    <source>
        <dbReference type="Google" id="ProtNLM"/>
    </source>
</evidence>
<keyword evidence="14" id="KW-1185">Reference proteome</keyword>
<dbReference type="GO" id="GO:0030942">
    <property type="term" value="F:endoplasmic reticulum signal peptide binding"/>
    <property type="evidence" value="ECO:0007669"/>
    <property type="project" value="InterPro"/>
</dbReference>
<feature type="transmembrane region" description="Helical" evidence="12">
    <location>
        <begin position="718"/>
        <end position="738"/>
    </location>
</feature>
<evidence type="ECO:0000256" key="10">
    <source>
        <dbReference type="ARBA" id="ARBA00023274"/>
    </source>
</evidence>
<evidence type="ECO:0000256" key="2">
    <source>
        <dbReference type="ARBA" id="ARBA00004496"/>
    </source>
</evidence>
<keyword evidence="10" id="KW-0687">Ribonucleoprotein</keyword>
<dbReference type="Pfam" id="PF05277">
    <property type="entry name" value="DUF726"/>
    <property type="match status" value="1"/>
</dbReference>
<name>A0A4S4KDX0_9APHY</name>
<feature type="region of interest" description="Disordered" evidence="11">
    <location>
        <begin position="93"/>
        <end position="116"/>
    </location>
</feature>
<evidence type="ECO:0000256" key="5">
    <source>
        <dbReference type="ARBA" id="ARBA00022692"/>
    </source>
</evidence>
<evidence type="ECO:0000256" key="9">
    <source>
        <dbReference type="ARBA" id="ARBA00023136"/>
    </source>
</evidence>
<keyword evidence="9 12" id="KW-0472">Membrane</keyword>
<comment type="caution">
    <text evidence="13">The sequence shown here is derived from an EMBL/GenBank/DDBJ whole genome shotgun (WGS) entry which is preliminary data.</text>
</comment>
<gene>
    <name evidence="13" type="ORF">EW026_g5503</name>
</gene>
<comment type="similarity">
    <text evidence="3">Belongs to the SRP14 family.</text>
</comment>
<dbReference type="AlphaFoldDB" id="A0A4S4KDX0"/>
<dbReference type="InterPro" id="IPR009018">
    <property type="entry name" value="Signal_recog_particle_SRP9/14"/>
</dbReference>
<evidence type="ECO:0000256" key="8">
    <source>
        <dbReference type="ARBA" id="ARBA00023135"/>
    </source>
</evidence>
<keyword evidence="4" id="KW-0963">Cytoplasm</keyword>
<evidence type="ECO:0000256" key="7">
    <source>
        <dbReference type="ARBA" id="ARBA00022989"/>
    </source>
</evidence>
<evidence type="ECO:0000256" key="6">
    <source>
        <dbReference type="ARBA" id="ARBA00022884"/>
    </source>
</evidence>
<accession>A0A4S4KDX0</accession>
<evidence type="ECO:0000313" key="14">
    <source>
        <dbReference type="Proteomes" id="UP000309038"/>
    </source>
</evidence>
<dbReference type="GO" id="GO:0005786">
    <property type="term" value="C:signal recognition particle, endoplasmic reticulum targeting"/>
    <property type="evidence" value="ECO:0007669"/>
    <property type="project" value="UniProtKB-KW"/>
</dbReference>